<accession>A0A2W1BSH7</accession>
<dbReference type="Proteomes" id="UP000249218">
    <property type="component" value="Unassembled WGS sequence"/>
</dbReference>
<evidence type="ECO:0000313" key="1">
    <source>
        <dbReference type="EMBL" id="PZC75710.1"/>
    </source>
</evidence>
<organism evidence="1 2">
    <name type="scientific">Helicoverpa armigera</name>
    <name type="common">Cotton bollworm</name>
    <name type="synonym">Heliothis armigera</name>
    <dbReference type="NCBI Taxonomy" id="29058"/>
    <lineage>
        <taxon>Eukaryota</taxon>
        <taxon>Metazoa</taxon>
        <taxon>Ecdysozoa</taxon>
        <taxon>Arthropoda</taxon>
        <taxon>Hexapoda</taxon>
        <taxon>Insecta</taxon>
        <taxon>Pterygota</taxon>
        <taxon>Neoptera</taxon>
        <taxon>Endopterygota</taxon>
        <taxon>Lepidoptera</taxon>
        <taxon>Glossata</taxon>
        <taxon>Ditrysia</taxon>
        <taxon>Noctuoidea</taxon>
        <taxon>Noctuidae</taxon>
        <taxon>Heliothinae</taxon>
        <taxon>Helicoverpa</taxon>
    </lineage>
</organism>
<dbReference type="EMBL" id="KZ149985">
    <property type="protein sequence ID" value="PZC75710.1"/>
    <property type="molecule type" value="Genomic_DNA"/>
</dbReference>
<keyword evidence="2" id="KW-1185">Reference proteome</keyword>
<evidence type="ECO:0000313" key="2">
    <source>
        <dbReference type="Proteomes" id="UP000249218"/>
    </source>
</evidence>
<gene>
    <name evidence="1" type="primary">HaOG205742</name>
    <name evidence="1" type="ORF">B5X24_HaOG205742</name>
</gene>
<reference evidence="1 2" key="1">
    <citation type="journal article" date="2017" name="BMC Biol.">
        <title>Genomic innovations, transcriptional plasticity and gene loss underlying the evolution and divergence of two highly polyphagous and invasive Helicoverpa pest species.</title>
        <authorList>
            <person name="Pearce S.L."/>
            <person name="Clarke D.F."/>
            <person name="East P.D."/>
            <person name="Elfekih S."/>
            <person name="Gordon K.H."/>
            <person name="Jermiin L.S."/>
            <person name="McGaughran A."/>
            <person name="Oakeshott J.G."/>
            <person name="Papanikolaou A."/>
            <person name="Perera O.P."/>
            <person name="Rane R.V."/>
            <person name="Richards S."/>
            <person name="Tay W.T."/>
            <person name="Walsh T.K."/>
            <person name="Anderson A."/>
            <person name="Anderson C.J."/>
            <person name="Asgari S."/>
            <person name="Board P.G."/>
            <person name="Bretschneider A."/>
            <person name="Campbell P.M."/>
            <person name="Chertemps T."/>
            <person name="Christeller J.T."/>
            <person name="Coppin C.W."/>
            <person name="Downes S.J."/>
            <person name="Duan G."/>
            <person name="Farnsworth C.A."/>
            <person name="Good R.T."/>
            <person name="Han L.B."/>
            <person name="Han Y.C."/>
            <person name="Hatje K."/>
            <person name="Horne I."/>
            <person name="Huang Y.P."/>
            <person name="Hughes D.S."/>
            <person name="Jacquin-Joly E."/>
            <person name="James W."/>
            <person name="Jhangiani S."/>
            <person name="Kollmar M."/>
            <person name="Kuwar S.S."/>
            <person name="Li S."/>
            <person name="Liu N.Y."/>
            <person name="Maibeche M.T."/>
            <person name="Miller J.R."/>
            <person name="Montagne N."/>
            <person name="Perry T."/>
            <person name="Qu J."/>
            <person name="Song S.V."/>
            <person name="Sutton G.G."/>
            <person name="Vogel H."/>
            <person name="Walenz B.P."/>
            <person name="Xu W."/>
            <person name="Zhang H.J."/>
            <person name="Zou Z."/>
            <person name="Batterham P."/>
            <person name="Edwards O.R."/>
            <person name="Feyereisen R."/>
            <person name="Gibbs R.A."/>
            <person name="Heckel D.G."/>
            <person name="McGrath A."/>
            <person name="Robin C."/>
            <person name="Scherer S.E."/>
            <person name="Worley K.C."/>
            <person name="Wu Y.D."/>
        </authorList>
    </citation>
    <scope>NUCLEOTIDE SEQUENCE [LARGE SCALE GENOMIC DNA]</scope>
    <source>
        <strain evidence="1">Harm_GR_Male_#8</strain>
        <tissue evidence="1">Whole organism</tissue>
    </source>
</reference>
<sequence length="198" mass="21635">MTSEFLFIRLHSDLKQVLAIVAVAAALPPYHGEVISYHGSPPALFQTPIVQVVQPAQLQRHFTLSVGPSVHPIPMIQQPIVKYRANLLHTKYRTVLHSSCILPNVTQHLRINRQEISLYCKMFKLTLFFAFLAVAHAGIIAPVVPAHPVVAHHVVAPVHAVSHSAVVHPAPIVHAPVVHAAPIVPVVRHSPLIAVHHG</sequence>
<name>A0A2W1BSH7_HELAM</name>
<protein>
    <submittedName>
        <fullName evidence="1">Uncharacterized protein</fullName>
    </submittedName>
</protein>
<proteinExistence type="predicted"/>
<dbReference type="AlphaFoldDB" id="A0A2W1BSH7"/>